<comment type="function">
    <text evidence="9">Catalyzes the reduction of ribonucleotides to deoxyribonucleotides. May function to provide a pool of deoxyribonucleotide precursors for DNA repair during oxygen limitation and/or for immediate growth after restoration of oxygen.</text>
</comment>
<dbReference type="InterPro" id="IPR050862">
    <property type="entry name" value="RdRp_reductase_class-2"/>
</dbReference>
<dbReference type="SUPFAM" id="SSF51998">
    <property type="entry name" value="PFL-like glycyl radical enzymes"/>
    <property type="match status" value="1"/>
</dbReference>
<evidence type="ECO:0000313" key="12">
    <source>
        <dbReference type="EMBL" id="ADN34889.1"/>
    </source>
</evidence>
<feature type="domain" description="Ribonucleotide reductase large subunit N-terminal" evidence="10">
    <location>
        <begin position="3"/>
        <end position="66"/>
    </location>
</feature>
<comment type="similarity">
    <text evidence="2 9">Belongs to the ribonucleoside diphosphate reductase class-2 family.</text>
</comment>
<dbReference type="PANTHER" id="PTHR43371">
    <property type="entry name" value="VITAMIN B12-DEPENDENT RIBONUCLEOTIDE REDUCTASE"/>
    <property type="match status" value="1"/>
</dbReference>
<dbReference type="KEGG" id="mpi:Mpet_0108"/>
<dbReference type="Pfam" id="PF00317">
    <property type="entry name" value="Ribonuc_red_lgN"/>
    <property type="match status" value="1"/>
</dbReference>
<keyword evidence="9" id="KW-0237">DNA synthesis</keyword>
<dbReference type="GeneID" id="9742546"/>
<dbReference type="Proteomes" id="UP000006565">
    <property type="component" value="Chromosome"/>
</dbReference>
<evidence type="ECO:0000256" key="1">
    <source>
        <dbReference type="ARBA" id="ARBA00001922"/>
    </source>
</evidence>
<comment type="catalytic activity">
    <reaction evidence="8 9">
        <text>a 2'-deoxyribonucleoside 5'-diphosphate + [thioredoxin]-disulfide + H2O = a ribonucleoside 5'-diphosphate + [thioredoxin]-dithiol</text>
        <dbReference type="Rhea" id="RHEA:23252"/>
        <dbReference type="Rhea" id="RHEA-COMP:10698"/>
        <dbReference type="Rhea" id="RHEA-COMP:10700"/>
        <dbReference type="ChEBI" id="CHEBI:15377"/>
        <dbReference type="ChEBI" id="CHEBI:29950"/>
        <dbReference type="ChEBI" id="CHEBI:50058"/>
        <dbReference type="ChEBI" id="CHEBI:57930"/>
        <dbReference type="ChEBI" id="CHEBI:73316"/>
        <dbReference type="EC" id="1.17.4.1"/>
    </reaction>
</comment>
<dbReference type="GO" id="GO:0004748">
    <property type="term" value="F:ribonucleoside-diphosphate reductase activity, thioredoxin disulfide as acceptor"/>
    <property type="evidence" value="ECO:0007669"/>
    <property type="project" value="UniProtKB-EC"/>
</dbReference>
<keyword evidence="7 9" id="KW-0170">Cobalt</keyword>
<dbReference type="Pfam" id="PF02867">
    <property type="entry name" value="Ribonuc_red_lgC"/>
    <property type="match status" value="1"/>
</dbReference>
<dbReference type="InterPro" id="IPR013509">
    <property type="entry name" value="RNR_lsu_N"/>
</dbReference>
<evidence type="ECO:0000256" key="5">
    <source>
        <dbReference type="ARBA" id="ARBA00023002"/>
    </source>
</evidence>
<dbReference type="STRING" id="679926.Mpet_0108"/>
<evidence type="ECO:0000259" key="11">
    <source>
        <dbReference type="Pfam" id="PF02867"/>
    </source>
</evidence>
<dbReference type="HOGENOM" id="CLU_000404_2_3_2"/>
<dbReference type="eggNOG" id="arCOG04276">
    <property type="taxonomic scope" value="Archaea"/>
</dbReference>
<evidence type="ECO:0000256" key="4">
    <source>
        <dbReference type="ARBA" id="ARBA00022741"/>
    </source>
</evidence>
<keyword evidence="3 9" id="KW-0846">Cobalamin</keyword>
<protein>
    <recommendedName>
        <fullName evidence="9">Vitamin B12-dependent ribonucleotide reductase</fullName>
        <ecNumber evidence="9">1.17.4.1</ecNumber>
    </recommendedName>
</protein>
<dbReference type="RefSeq" id="WP_013328068.1">
    <property type="nucleotide sequence ID" value="NC_014507.1"/>
</dbReference>
<reference evidence="12 13" key="1">
    <citation type="journal article" date="2010" name="Stand. Genomic Sci.">
        <title>Complete genome sequence of Methanoplanus petrolearius type strain (SEBR 4847).</title>
        <authorList>
            <person name="Brambilla E."/>
            <person name="Djao O.D."/>
            <person name="Daligault H."/>
            <person name="Lapidus A."/>
            <person name="Lucas S."/>
            <person name="Hammon N."/>
            <person name="Nolan M."/>
            <person name="Tice H."/>
            <person name="Cheng J.F."/>
            <person name="Han C."/>
            <person name="Tapia R."/>
            <person name="Goodwin L."/>
            <person name="Pitluck S."/>
            <person name="Liolios K."/>
            <person name="Ivanova N."/>
            <person name="Mavromatis K."/>
            <person name="Mikhailova N."/>
            <person name="Pati A."/>
            <person name="Chen A."/>
            <person name="Palaniappan K."/>
            <person name="Land M."/>
            <person name="Hauser L."/>
            <person name="Chang Y.J."/>
            <person name="Jeffries C.D."/>
            <person name="Rohde M."/>
            <person name="Spring S."/>
            <person name="Sikorski J."/>
            <person name="Goker M."/>
            <person name="Woyke T."/>
            <person name="Bristow J."/>
            <person name="Eisen J.A."/>
            <person name="Markowitz V."/>
            <person name="Hugenholtz P."/>
            <person name="Kyrpides N.C."/>
            <person name="Klenk H.P."/>
        </authorList>
    </citation>
    <scope>NUCLEOTIDE SEQUENCE [LARGE SCALE GENOMIC DNA]</scope>
    <source>
        <strain evidence="13">DSM 11571 / OCM 486 / SEBR 4847</strain>
    </source>
</reference>
<evidence type="ECO:0000256" key="2">
    <source>
        <dbReference type="ARBA" id="ARBA00007405"/>
    </source>
</evidence>
<keyword evidence="6" id="KW-1015">Disulfide bond</keyword>
<dbReference type="GO" id="GO:0031419">
    <property type="term" value="F:cobalamin binding"/>
    <property type="evidence" value="ECO:0007669"/>
    <property type="project" value="UniProtKB-KW"/>
</dbReference>
<evidence type="ECO:0000259" key="10">
    <source>
        <dbReference type="Pfam" id="PF00317"/>
    </source>
</evidence>
<proteinExistence type="inferred from homology"/>
<dbReference type="NCBIfam" id="TIGR02504">
    <property type="entry name" value="NrdJ_Z"/>
    <property type="match status" value="1"/>
</dbReference>
<accession>E1RDZ8</accession>
<dbReference type="OrthoDB" id="6188at2157"/>
<evidence type="ECO:0000256" key="6">
    <source>
        <dbReference type="ARBA" id="ARBA00023157"/>
    </source>
</evidence>
<feature type="domain" description="Ribonucleotide reductase large subunit C-terminal" evidence="11">
    <location>
        <begin position="70"/>
        <end position="546"/>
    </location>
</feature>
<evidence type="ECO:0000256" key="8">
    <source>
        <dbReference type="ARBA" id="ARBA00047754"/>
    </source>
</evidence>
<dbReference type="AlphaFoldDB" id="E1RDZ8"/>
<keyword evidence="4 9" id="KW-0547">Nucleotide-binding</keyword>
<dbReference type="GO" id="GO:0009263">
    <property type="term" value="P:deoxyribonucleotide biosynthetic process"/>
    <property type="evidence" value="ECO:0007669"/>
    <property type="project" value="InterPro"/>
</dbReference>
<evidence type="ECO:0000256" key="9">
    <source>
        <dbReference type="RuleBase" id="RU364064"/>
    </source>
</evidence>
<sequence length="566" mass="63077">MTGEAAERILMLRYYRDDEKSFDELCRRVAGAIADSPEEEAEYFDMMNTLRFLPNSPTLMNAGTDMNQLAACFTLYVGDSITEIFDAMKWGAMIHKSGGGTGYNFSNIRPEGAFVESSEGVASGPVSFMKAFDAVTGVIRQGGRRRGANMGILNVDHPDILKFINSKTREGDIANFNISVMVTDRFMGLVEAGRFDRVWITREETAEEITVGDIWNGITEGIWRNGEPGLLFYDEINRKNMTPALGNINATNPCGEQPLLPFESCVLGSINLSKFIDEKGETDLASLEKTIRTAVKFLDRIIDKNRYPIPEIEEATKRTRKVGLGLMGVHDALIMRRIPYDSPEGRKYCGSIMQFVAETAVSESGRLAEEKGPFPAWKGSVWEKNGKMVRNAALTTIAPTGSISIIAECSSGIEPVFSYSYTRMNTAGESFRMVHPLFKKELETVAGKLFPNPEERERRVGEVLSHVHETGTVQDIGWLPDSFTKIFTTALDIRWRDHILMQAAFQEHVHASISKTINMPGTSTKNEISEALLFAWRCRLKGITIYRTSSRKDAVLCLGKFGDGHC</sequence>
<gene>
    <name evidence="12" type="ordered locus">Mpet_0108</name>
</gene>
<comment type="cofactor">
    <cofactor evidence="1 9">
        <name>adenosylcob(III)alamin</name>
        <dbReference type="ChEBI" id="CHEBI:18408"/>
    </cofactor>
</comment>
<name>E1RDZ8_METP4</name>
<dbReference type="InterPro" id="IPR013344">
    <property type="entry name" value="RNR_NrdJ/NrdZ"/>
</dbReference>
<evidence type="ECO:0000256" key="3">
    <source>
        <dbReference type="ARBA" id="ARBA00022628"/>
    </source>
</evidence>
<keyword evidence="13" id="KW-1185">Reference proteome</keyword>
<dbReference type="InterPro" id="IPR000788">
    <property type="entry name" value="RNR_lg_C"/>
</dbReference>
<dbReference type="CDD" id="cd02888">
    <property type="entry name" value="RNR_II_dimer"/>
    <property type="match status" value="1"/>
</dbReference>
<dbReference type="PRINTS" id="PR01183">
    <property type="entry name" value="RIBORDTASEM1"/>
</dbReference>
<dbReference type="EMBL" id="CP002117">
    <property type="protein sequence ID" value="ADN34889.1"/>
    <property type="molecule type" value="Genomic_DNA"/>
</dbReference>
<dbReference type="GO" id="GO:0071897">
    <property type="term" value="P:DNA biosynthetic process"/>
    <property type="evidence" value="ECO:0007669"/>
    <property type="project" value="UniProtKB-KW"/>
</dbReference>
<dbReference type="GO" id="GO:0005524">
    <property type="term" value="F:ATP binding"/>
    <property type="evidence" value="ECO:0007669"/>
    <property type="project" value="InterPro"/>
</dbReference>
<dbReference type="Gene3D" id="3.20.70.20">
    <property type="match status" value="1"/>
</dbReference>
<evidence type="ECO:0000313" key="13">
    <source>
        <dbReference type="Proteomes" id="UP000006565"/>
    </source>
</evidence>
<keyword evidence="5 9" id="KW-0560">Oxidoreductase</keyword>
<dbReference type="EC" id="1.17.4.1" evidence="9"/>
<dbReference type="PANTHER" id="PTHR43371:SF1">
    <property type="entry name" value="RIBONUCLEOSIDE-DIPHOSPHATE REDUCTASE"/>
    <property type="match status" value="1"/>
</dbReference>
<organism evidence="12 13">
    <name type="scientific">Methanolacinia petrolearia (strain DSM 11571 / OCM 486 / SEBR 4847)</name>
    <name type="common">Methanoplanus petrolearius</name>
    <dbReference type="NCBI Taxonomy" id="679926"/>
    <lineage>
        <taxon>Archaea</taxon>
        <taxon>Methanobacteriati</taxon>
        <taxon>Methanobacteriota</taxon>
        <taxon>Stenosarchaea group</taxon>
        <taxon>Methanomicrobia</taxon>
        <taxon>Methanomicrobiales</taxon>
        <taxon>Methanomicrobiaceae</taxon>
        <taxon>Methanolacinia</taxon>
    </lineage>
</organism>
<evidence type="ECO:0000256" key="7">
    <source>
        <dbReference type="ARBA" id="ARBA00023285"/>
    </source>
</evidence>